<dbReference type="PIRSF" id="PIRSF500217">
    <property type="entry name" value="AlgI"/>
    <property type="match status" value="1"/>
</dbReference>
<evidence type="ECO:0000256" key="4">
    <source>
        <dbReference type="ARBA" id="ARBA00022679"/>
    </source>
</evidence>
<dbReference type="GO" id="GO:0005886">
    <property type="term" value="C:plasma membrane"/>
    <property type="evidence" value="ECO:0007669"/>
    <property type="project" value="UniProtKB-SubCell"/>
</dbReference>
<feature type="transmembrane region" description="Helical" evidence="10">
    <location>
        <begin position="81"/>
        <end position="99"/>
    </location>
</feature>
<dbReference type="EMBL" id="MTKQ01000005">
    <property type="protein sequence ID" value="RWX49382.1"/>
    <property type="molecule type" value="Genomic_DNA"/>
</dbReference>
<feature type="transmembrane region" description="Helical" evidence="10">
    <location>
        <begin position="53"/>
        <end position="69"/>
    </location>
</feature>
<feature type="transmembrane region" description="Helical" evidence="10">
    <location>
        <begin position="6"/>
        <end position="24"/>
    </location>
</feature>
<evidence type="ECO:0000256" key="6">
    <source>
        <dbReference type="ARBA" id="ARBA00022989"/>
    </source>
</evidence>
<dbReference type="AlphaFoldDB" id="A0A3S3UG26"/>
<gene>
    <name evidence="11" type="ORF">VT99_10059</name>
</gene>
<keyword evidence="3 9" id="KW-1003">Cell membrane</keyword>
<dbReference type="PANTHER" id="PTHR13285:SF23">
    <property type="entry name" value="TEICHOIC ACID D-ALANYLTRANSFERASE"/>
    <property type="match status" value="1"/>
</dbReference>
<protein>
    <submittedName>
        <fullName evidence="11">D-alanyl-lipoteichoic acid acyltransferase DltB, MBOAT superfamily</fullName>
    </submittedName>
</protein>
<dbReference type="InterPro" id="IPR028362">
    <property type="entry name" value="AlgI"/>
</dbReference>
<sequence length="532" mass="60372">MLFNSYIFLLFFLPVTLTVFFLLGRSGRTELPVAWLVVSSFFFYGWWNAAYLALLIGSILFNYLFGILLSRGSHKKMIQKCLLILGIAINLSLLAYYKYAHFLVHELNRFLGRDWELGAVLLPLAISFFTFQQIAYLADAFQGKIRESNFLRYCLFVSYFPQLIAGPIVHHKEMLPQFAKKNIYSFNYKRLSVGLTILVLGLFKKVVLADEIAKLSTPVFDAAAQGIKLTFFEAWGGALAYTLQLYFDFSGYSDMAIGLAALIGIQLPLNFYSPYKAQNIIEFWQRWHITLTRFLREYLYIPLGGNRRGSCRKYGNIMVLMLLGGLWHGAGWTFIIWGGLHGMYIMMNHAWRSLLKKTRGKLADLASFVFIYRMLARSLTFMAVVVAWVFFRADNASDAVQIISAMFGGNGLSLFPAVLEQSGLSGAFFLEYGIFFQGPFYNGLADWYVGGSLIVVLLALVFWAPNTQQIMGKYGSVLNTYNGNPEVVNDNEGIWQWAPTIKWAVATGFLLACSLIVIGARQNISEFLYFQF</sequence>
<organism evidence="11 12">
    <name type="scientific">Candidatus Electrothrix marina</name>
    <dbReference type="NCBI Taxonomy" id="1859130"/>
    <lineage>
        <taxon>Bacteria</taxon>
        <taxon>Pseudomonadati</taxon>
        <taxon>Thermodesulfobacteriota</taxon>
        <taxon>Desulfobulbia</taxon>
        <taxon>Desulfobulbales</taxon>
        <taxon>Desulfobulbaceae</taxon>
        <taxon>Candidatus Electrothrix</taxon>
    </lineage>
</organism>
<dbReference type="Proteomes" id="UP000286862">
    <property type="component" value="Unassembled WGS sequence"/>
</dbReference>
<feature type="transmembrane region" description="Helical" evidence="10">
    <location>
        <begin position="503"/>
        <end position="524"/>
    </location>
</feature>
<evidence type="ECO:0000256" key="7">
    <source>
        <dbReference type="ARBA" id="ARBA00023136"/>
    </source>
</evidence>
<proteinExistence type="inferred from homology"/>
<keyword evidence="8 9" id="KW-0012">Acyltransferase</keyword>
<feature type="transmembrane region" description="Helical" evidence="10">
    <location>
        <begin position="365"/>
        <end position="391"/>
    </location>
</feature>
<dbReference type="Pfam" id="PF03062">
    <property type="entry name" value="MBOAT"/>
    <property type="match status" value="1"/>
</dbReference>
<dbReference type="PIRSF" id="PIRSF016636">
    <property type="entry name" value="AlgI_DltB"/>
    <property type="match status" value="1"/>
</dbReference>
<feature type="transmembrane region" description="Helical" evidence="10">
    <location>
        <begin position="119"/>
        <end position="138"/>
    </location>
</feature>
<evidence type="ECO:0000256" key="9">
    <source>
        <dbReference type="PIRNR" id="PIRNR016636"/>
    </source>
</evidence>
<comment type="caution">
    <text evidence="11">The sequence shown here is derived from an EMBL/GenBank/DDBJ whole genome shotgun (WGS) entry which is preliminary data.</text>
</comment>
<evidence type="ECO:0000313" key="11">
    <source>
        <dbReference type="EMBL" id="RWX49382.1"/>
    </source>
</evidence>
<comment type="subcellular location">
    <subcellularLocation>
        <location evidence="1">Cell membrane</location>
        <topology evidence="1">Multi-pass membrane protein</topology>
    </subcellularLocation>
</comment>
<keyword evidence="4 9" id="KW-0808">Transferase</keyword>
<feature type="transmembrane region" description="Helical" evidence="10">
    <location>
        <begin position="253"/>
        <end position="272"/>
    </location>
</feature>
<dbReference type="PANTHER" id="PTHR13285">
    <property type="entry name" value="ACYLTRANSFERASE"/>
    <property type="match status" value="1"/>
</dbReference>
<evidence type="ECO:0000256" key="1">
    <source>
        <dbReference type="ARBA" id="ARBA00004651"/>
    </source>
</evidence>
<dbReference type="InterPro" id="IPR024194">
    <property type="entry name" value="Ac/AlaTfrase_AlgI/DltB"/>
</dbReference>
<name>A0A3S3UG26_9BACT</name>
<dbReference type="GO" id="GO:0042121">
    <property type="term" value="P:alginic acid biosynthetic process"/>
    <property type="evidence" value="ECO:0007669"/>
    <property type="project" value="InterPro"/>
</dbReference>
<comment type="similarity">
    <text evidence="2 9">Belongs to the membrane-bound acyltransferase family.</text>
</comment>
<reference evidence="11 12" key="1">
    <citation type="submission" date="2017-01" db="EMBL/GenBank/DDBJ databases">
        <title>The cable genome- insights into the physiology and evolution of filamentous bacteria capable of sulfide oxidation via long distance electron transfer.</title>
        <authorList>
            <person name="Schreiber L."/>
            <person name="Bjerg J.T."/>
            <person name="Boggild A."/>
            <person name="Van De Vossenberg J."/>
            <person name="Meysman F."/>
            <person name="Nielsen L.P."/>
            <person name="Schramm A."/>
            <person name="Kjeldsen K.U."/>
        </authorList>
    </citation>
    <scope>NUCLEOTIDE SEQUENCE [LARGE SCALE GENOMIC DNA]</scope>
    <source>
        <strain evidence="11">A2</strain>
    </source>
</reference>
<feature type="transmembrane region" description="Helical" evidence="10">
    <location>
        <begin position="447"/>
        <end position="464"/>
    </location>
</feature>
<keyword evidence="5 10" id="KW-0812">Transmembrane</keyword>
<accession>A0A3S3UG26</accession>
<evidence type="ECO:0000256" key="2">
    <source>
        <dbReference type="ARBA" id="ARBA00010323"/>
    </source>
</evidence>
<dbReference type="InterPro" id="IPR004299">
    <property type="entry name" value="MBOAT_fam"/>
</dbReference>
<keyword evidence="7 9" id="KW-0472">Membrane</keyword>
<evidence type="ECO:0000256" key="3">
    <source>
        <dbReference type="ARBA" id="ARBA00022475"/>
    </source>
</evidence>
<feature type="transmembrane region" description="Helical" evidence="10">
    <location>
        <begin position="150"/>
        <end position="170"/>
    </location>
</feature>
<dbReference type="InterPro" id="IPR051085">
    <property type="entry name" value="MB_O-acyltransferase"/>
</dbReference>
<evidence type="ECO:0000256" key="8">
    <source>
        <dbReference type="ARBA" id="ARBA00023315"/>
    </source>
</evidence>
<evidence type="ECO:0000256" key="10">
    <source>
        <dbReference type="SAM" id="Phobius"/>
    </source>
</evidence>
<evidence type="ECO:0000313" key="12">
    <source>
        <dbReference type="Proteomes" id="UP000286862"/>
    </source>
</evidence>
<dbReference type="GO" id="GO:0016746">
    <property type="term" value="F:acyltransferase activity"/>
    <property type="evidence" value="ECO:0007669"/>
    <property type="project" value="UniProtKB-KW"/>
</dbReference>
<keyword evidence="6 10" id="KW-1133">Transmembrane helix</keyword>
<feature type="transmembrane region" description="Helical" evidence="10">
    <location>
        <begin position="412"/>
        <end position="435"/>
    </location>
</feature>
<feature type="transmembrane region" description="Helical" evidence="10">
    <location>
        <begin position="317"/>
        <end position="345"/>
    </location>
</feature>
<evidence type="ECO:0000256" key="5">
    <source>
        <dbReference type="ARBA" id="ARBA00022692"/>
    </source>
</evidence>